<keyword evidence="3" id="KW-0813">Transport</keyword>
<reference evidence="9 10" key="1">
    <citation type="journal article" date="1992" name="Lakartidningen">
        <title>[Penicillin V and not amoxicillin is the first choice preparation in acute otitis].</title>
        <authorList>
            <person name="Kamme C."/>
            <person name="Lundgren K."/>
            <person name="Prellner K."/>
        </authorList>
    </citation>
    <scope>NUCLEOTIDE SEQUENCE [LARGE SCALE GENOMIC DNA]</scope>
    <source>
        <strain evidence="9 10">W1</strain>
    </source>
</reference>
<feature type="domain" description="Major facilitator superfamily (MFS) profile" evidence="8">
    <location>
        <begin position="4"/>
        <end position="408"/>
    </location>
</feature>
<dbReference type="InterPro" id="IPR020846">
    <property type="entry name" value="MFS_dom"/>
</dbReference>
<feature type="transmembrane region" description="Helical" evidence="7">
    <location>
        <begin position="166"/>
        <end position="187"/>
    </location>
</feature>
<sequence>MKFNYTHTLYASYLCYINQAMVNIFPTLIFIAFQKQFGISIERIAFLISFNFIIQVIVDFLSAKFVDKIGYRIPIVFANITIAFGFILLGILPFYINPFTAILICYFLNAIGGGLTEVLVSPIVEALPEKQKVKAMNILHSFYCWGCMFIVILSTIYFKIFGIENWRYLSIFWAIFPIICSILFLKVPINTLKSEGNENNSISIRKLLSVRIVLAFVLLMICSGASEHAVAQWVSFFAEVGLNVNKTVGDLFGACMFAFCMGIVRLIYGMKSENIDINKALTVSSIFCMFGYLIIAFSPLAFLSLIGCAIVGLSVGIMWPSVFSLASKTYSKGGTAMFAVLALAGDVGCSIGPGIVGIISNNKTIINKFSYIILNNDIIQIGLKAGIFFAIIFPILIFIILFMLRRSEK</sequence>
<evidence type="ECO:0000256" key="3">
    <source>
        <dbReference type="ARBA" id="ARBA00022448"/>
    </source>
</evidence>
<dbReference type="PANTHER" id="PTHR23514">
    <property type="entry name" value="BYPASS OF STOP CODON PROTEIN 6"/>
    <property type="match status" value="1"/>
</dbReference>
<evidence type="ECO:0000256" key="1">
    <source>
        <dbReference type="ARBA" id="ARBA00004127"/>
    </source>
</evidence>
<evidence type="ECO:0000313" key="9">
    <source>
        <dbReference type="EMBL" id="TXJ12989.1"/>
    </source>
</evidence>
<dbReference type="EMBL" id="SAXT01000003">
    <property type="protein sequence ID" value="TXJ12989.1"/>
    <property type="molecule type" value="Genomic_DNA"/>
</dbReference>
<accession>A0A5C8CID9</accession>
<feature type="transmembrane region" description="Helical" evidence="7">
    <location>
        <begin position="379"/>
        <end position="404"/>
    </location>
</feature>
<dbReference type="PANTHER" id="PTHR23514:SF3">
    <property type="entry name" value="BYPASS OF STOP CODON PROTEIN 6"/>
    <property type="match status" value="1"/>
</dbReference>
<feature type="transmembrane region" description="Helical" evidence="7">
    <location>
        <begin position="208"/>
        <end position="231"/>
    </location>
</feature>
<protein>
    <submittedName>
        <fullName evidence="9">MFS transporter</fullName>
    </submittedName>
</protein>
<feature type="transmembrane region" description="Helical" evidence="7">
    <location>
        <begin position="44"/>
        <end position="63"/>
    </location>
</feature>
<dbReference type="InterPro" id="IPR011701">
    <property type="entry name" value="MFS"/>
</dbReference>
<feature type="transmembrane region" description="Helical" evidence="7">
    <location>
        <begin position="142"/>
        <end position="160"/>
    </location>
</feature>
<evidence type="ECO:0000256" key="7">
    <source>
        <dbReference type="SAM" id="Phobius"/>
    </source>
</evidence>
<feature type="transmembrane region" description="Helical" evidence="7">
    <location>
        <begin position="251"/>
        <end position="268"/>
    </location>
</feature>
<evidence type="ECO:0000256" key="4">
    <source>
        <dbReference type="ARBA" id="ARBA00022692"/>
    </source>
</evidence>
<organism evidence="9 10">
    <name type="scientific">Brachyspira aalborgi</name>
    <dbReference type="NCBI Taxonomy" id="29522"/>
    <lineage>
        <taxon>Bacteria</taxon>
        <taxon>Pseudomonadati</taxon>
        <taxon>Spirochaetota</taxon>
        <taxon>Spirochaetia</taxon>
        <taxon>Brachyspirales</taxon>
        <taxon>Brachyspiraceae</taxon>
        <taxon>Brachyspira</taxon>
    </lineage>
</organism>
<keyword evidence="5 7" id="KW-1133">Transmembrane helix</keyword>
<evidence type="ECO:0000313" key="10">
    <source>
        <dbReference type="Proteomes" id="UP000325116"/>
    </source>
</evidence>
<gene>
    <name evidence="9" type="ORF">EPJ80_03405</name>
</gene>
<dbReference type="AlphaFoldDB" id="A0A5C8CID9"/>
<feature type="transmembrane region" description="Helical" evidence="7">
    <location>
        <begin position="303"/>
        <end position="326"/>
    </location>
</feature>
<dbReference type="InterPro" id="IPR036259">
    <property type="entry name" value="MFS_trans_sf"/>
</dbReference>
<evidence type="ECO:0000256" key="5">
    <source>
        <dbReference type="ARBA" id="ARBA00022989"/>
    </source>
</evidence>
<evidence type="ECO:0000259" key="8">
    <source>
        <dbReference type="PROSITE" id="PS50850"/>
    </source>
</evidence>
<comment type="similarity">
    <text evidence="2">Belongs to the major facilitator superfamily.</text>
</comment>
<dbReference type="GO" id="GO:0022857">
    <property type="term" value="F:transmembrane transporter activity"/>
    <property type="evidence" value="ECO:0007669"/>
    <property type="project" value="InterPro"/>
</dbReference>
<dbReference type="Pfam" id="PF07690">
    <property type="entry name" value="MFS_1"/>
    <property type="match status" value="1"/>
</dbReference>
<feature type="transmembrane region" description="Helical" evidence="7">
    <location>
        <begin position="75"/>
        <end position="95"/>
    </location>
</feature>
<dbReference type="SUPFAM" id="SSF103473">
    <property type="entry name" value="MFS general substrate transporter"/>
    <property type="match status" value="1"/>
</dbReference>
<comment type="caution">
    <text evidence="9">The sequence shown here is derived from an EMBL/GenBank/DDBJ whole genome shotgun (WGS) entry which is preliminary data.</text>
</comment>
<dbReference type="PROSITE" id="PS50850">
    <property type="entry name" value="MFS"/>
    <property type="match status" value="1"/>
</dbReference>
<dbReference type="Gene3D" id="1.20.1250.20">
    <property type="entry name" value="MFS general substrate transporter like domains"/>
    <property type="match status" value="2"/>
</dbReference>
<dbReference type="InterPro" id="IPR051788">
    <property type="entry name" value="MFS_Transporter"/>
</dbReference>
<evidence type="ECO:0000256" key="2">
    <source>
        <dbReference type="ARBA" id="ARBA00008335"/>
    </source>
</evidence>
<keyword evidence="4 7" id="KW-0812">Transmembrane</keyword>
<dbReference type="GO" id="GO:0016020">
    <property type="term" value="C:membrane"/>
    <property type="evidence" value="ECO:0007669"/>
    <property type="project" value="TreeGrafter"/>
</dbReference>
<name>A0A5C8CID9_9SPIR</name>
<evidence type="ECO:0000256" key="6">
    <source>
        <dbReference type="ARBA" id="ARBA00023136"/>
    </source>
</evidence>
<keyword evidence="6 7" id="KW-0472">Membrane</keyword>
<feature type="transmembrane region" description="Helical" evidence="7">
    <location>
        <begin position="338"/>
        <end position="359"/>
    </location>
</feature>
<proteinExistence type="inferred from homology"/>
<comment type="subcellular location">
    <subcellularLocation>
        <location evidence="1">Endomembrane system</location>
        <topology evidence="1">Multi-pass membrane protein</topology>
    </subcellularLocation>
</comment>
<feature type="transmembrane region" description="Helical" evidence="7">
    <location>
        <begin position="12"/>
        <end position="32"/>
    </location>
</feature>
<feature type="transmembrane region" description="Helical" evidence="7">
    <location>
        <begin position="101"/>
        <end position="121"/>
    </location>
</feature>
<dbReference type="Proteomes" id="UP000325116">
    <property type="component" value="Unassembled WGS sequence"/>
</dbReference>
<dbReference type="GO" id="GO:0012505">
    <property type="term" value="C:endomembrane system"/>
    <property type="evidence" value="ECO:0007669"/>
    <property type="project" value="UniProtKB-SubCell"/>
</dbReference>